<dbReference type="Pfam" id="PF17805">
    <property type="entry name" value="AsnC_trans_reg2"/>
    <property type="match status" value="1"/>
</dbReference>
<dbReference type="InterPro" id="IPR040523">
    <property type="entry name" value="AsnC_trans_reg2"/>
</dbReference>
<evidence type="ECO:0000256" key="5">
    <source>
        <dbReference type="ARBA" id="ARBA00048470"/>
    </source>
</evidence>
<evidence type="ECO:0000256" key="1">
    <source>
        <dbReference type="ARBA" id="ARBA00023239"/>
    </source>
</evidence>
<dbReference type="SUPFAM" id="SSF46785">
    <property type="entry name" value="Winged helix' DNA-binding domain"/>
    <property type="match status" value="1"/>
</dbReference>
<evidence type="ECO:0000313" key="8">
    <source>
        <dbReference type="EMBL" id="MBK4722980.1"/>
    </source>
</evidence>
<dbReference type="RefSeq" id="WP_200487369.1">
    <property type="nucleotide sequence ID" value="NZ_JAEPIV010000036.1"/>
</dbReference>
<comment type="catalytic activity">
    <reaction evidence="5">
        <text>siroheme + 2 H(+) = 12,18-didecarboxysiroheme + 2 CO2</text>
        <dbReference type="Rhea" id="RHEA:19093"/>
        <dbReference type="ChEBI" id="CHEBI:15378"/>
        <dbReference type="ChEBI" id="CHEBI:16526"/>
        <dbReference type="ChEBI" id="CHEBI:60052"/>
        <dbReference type="ChEBI" id="CHEBI:140497"/>
        <dbReference type="EC" id="4.1.1.111"/>
    </reaction>
</comment>
<keyword evidence="9" id="KW-1185">Reference proteome</keyword>
<dbReference type="Gene3D" id="3.30.70.3460">
    <property type="match status" value="1"/>
</dbReference>
<dbReference type="InterPro" id="IPR036388">
    <property type="entry name" value="WH-like_DNA-bd_sf"/>
</dbReference>
<dbReference type="InterPro" id="IPR036390">
    <property type="entry name" value="WH_DNA-bd_sf"/>
</dbReference>
<organism evidence="8 9">
    <name type="scientific">Azospirillum aestuarii</name>
    <dbReference type="NCBI Taxonomy" id="2802052"/>
    <lineage>
        <taxon>Bacteria</taxon>
        <taxon>Pseudomonadati</taxon>
        <taxon>Pseudomonadota</taxon>
        <taxon>Alphaproteobacteria</taxon>
        <taxon>Rhodospirillales</taxon>
        <taxon>Azospirillaceae</taxon>
        <taxon>Azospirillum</taxon>
    </lineage>
</organism>
<evidence type="ECO:0000313" key="9">
    <source>
        <dbReference type="Proteomes" id="UP000654452"/>
    </source>
</evidence>
<dbReference type="Proteomes" id="UP000654452">
    <property type="component" value="Unassembled WGS sequence"/>
</dbReference>
<comment type="caution">
    <text evidence="8">The sequence shown here is derived from an EMBL/GenBank/DDBJ whole genome shotgun (WGS) entry which is preliminary data.</text>
</comment>
<feature type="domain" description="Siroheme decarboxylase AsnC-like ligand binding" evidence="6">
    <location>
        <begin position="76"/>
        <end position="145"/>
    </location>
</feature>
<evidence type="ECO:0000256" key="3">
    <source>
        <dbReference type="ARBA" id="ARBA00023457"/>
    </source>
</evidence>
<accession>A0ABS1I7D4</accession>
<dbReference type="Gene3D" id="1.10.10.10">
    <property type="entry name" value="Winged helix-like DNA-binding domain superfamily/Winged helix DNA-binding domain"/>
    <property type="match status" value="1"/>
</dbReference>
<reference evidence="8 9" key="1">
    <citation type="submission" date="2021-01" db="EMBL/GenBank/DDBJ databases">
        <title>Azospirillum sp. YIM DDC1 draft genome.</title>
        <authorList>
            <person name="Wang Y.-X."/>
        </authorList>
    </citation>
    <scope>NUCLEOTIDE SEQUENCE [LARGE SCALE GENOMIC DNA]</scope>
    <source>
        <strain evidence="8 9">YIM DDC1</strain>
    </source>
</reference>
<gene>
    <name evidence="8" type="ORF">JJL56_29405</name>
</gene>
<dbReference type="PANTHER" id="PTHR43413:SF1">
    <property type="entry name" value="SIROHEME DECARBOXYLASE NIRL SUBUNIT"/>
    <property type="match status" value="1"/>
</dbReference>
<comment type="pathway">
    <text evidence="2">Porphyrin-containing compound metabolism.</text>
</comment>
<evidence type="ECO:0000256" key="2">
    <source>
        <dbReference type="ARBA" id="ARBA00023444"/>
    </source>
</evidence>
<keyword evidence="1" id="KW-0456">Lyase</keyword>
<feature type="domain" description="Siroheme decarboxylase NirL-like HTH" evidence="7">
    <location>
        <begin position="17"/>
        <end position="62"/>
    </location>
</feature>
<name>A0ABS1I7D4_9PROT</name>
<proteinExistence type="inferred from homology"/>
<dbReference type="InterPro" id="IPR050684">
    <property type="entry name" value="HTH-Siroheme_Decarb"/>
</dbReference>
<dbReference type="EMBL" id="JAEPIV010000036">
    <property type="protein sequence ID" value="MBK4722980.1"/>
    <property type="molecule type" value="Genomic_DNA"/>
</dbReference>
<dbReference type="Pfam" id="PF22451">
    <property type="entry name" value="NirdL-like_HTH"/>
    <property type="match status" value="1"/>
</dbReference>
<dbReference type="EC" id="4.1.1.111" evidence="4"/>
<dbReference type="PANTHER" id="PTHR43413">
    <property type="entry name" value="TRANSCRIPTIONAL REGULATOR, ASNC FAMILY"/>
    <property type="match status" value="1"/>
</dbReference>
<dbReference type="InterPro" id="IPR053953">
    <property type="entry name" value="NirdL-like_HTH"/>
</dbReference>
<evidence type="ECO:0000259" key="6">
    <source>
        <dbReference type="Pfam" id="PF17805"/>
    </source>
</evidence>
<evidence type="ECO:0000259" key="7">
    <source>
        <dbReference type="Pfam" id="PF22451"/>
    </source>
</evidence>
<protein>
    <recommendedName>
        <fullName evidence="4">siroheme decarboxylase</fullName>
        <ecNumber evidence="4">4.1.1.111</ecNumber>
    </recommendedName>
</protein>
<sequence>MTAALQTSVIEIPDTLDRQLLDRFQRDFPLDPQPYARIAEALGCGEAEVLERLARLKERGAIARIGLTVRPNTVGASTLAAMAVPSDRLEPVAALVSGIEEVNHNYQREDRLNLWFVVTAPTRERVDRVLERIEAETGLPVLDLPMEAGYHLDLGFALWE</sequence>
<comment type="similarity">
    <text evidence="3">Belongs to the Ahb/Nir family.</text>
</comment>
<evidence type="ECO:0000256" key="4">
    <source>
        <dbReference type="ARBA" id="ARBA00023471"/>
    </source>
</evidence>